<dbReference type="DNASU" id="20271"/>
<reference evidence="2" key="5">
    <citation type="journal article" date="2002" name="Nature">
        <title>Analysis of the mouse transcriptome based on functional annotation of 60,770 full-length cDNAs.</title>
        <authorList>
            <consortium name="The FANTOM Consortium and the RIKEN Genome Exploration Research Group Phase I and II Team"/>
        </authorList>
    </citation>
    <scope>NUCLEOTIDE SEQUENCE</scope>
    <source>
        <strain evidence="2">C57BL/6J</strain>
        <tissue evidence="2">Heart</tissue>
    </source>
</reference>
<evidence type="ECO:0000256" key="1">
    <source>
        <dbReference type="SAM" id="MobiDB-lite"/>
    </source>
</evidence>
<name>Q8C3I3_MOUSE</name>
<dbReference type="MGI" id="MGI:98251">
    <property type="gene designation" value="Scn5a"/>
</dbReference>
<evidence type="ECO:0000313" key="2">
    <source>
        <dbReference type="EMBL" id="BAC39544.1"/>
    </source>
</evidence>
<feature type="non-terminal residue" evidence="2">
    <location>
        <position position="1"/>
    </location>
</feature>
<reference evidence="2" key="8">
    <citation type="journal article" date="2005" name="Science">
        <title>Antisense Transcription in the Mammalian Transcriptome.</title>
        <authorList>
            <consortium name="RIKEN Genome Exploration Research Group and Genome Science Group (Genome Network Project Core Group) and the FANTOM Consortium"/>
        </authorList>
    </citation>
    <scope>NUCLEOTIDE SEQUENCE</scope>
    <source>
        <strain evidence="2">C57BL/6J</strain>
        <tissue evidence="2">Heart</tissue>
    </source>
</reference>
<protein>
    <submittedName>
        <fullName evidence="2">Uncharacterized protein</fullName>
    </submittedName>
</protein>
<dbReference type="RefSeq" id="NP_067519.2">
    <property type="nucleotide sequence ID" value="NM_021544.4"/>
</dbReference>
<feature type="region of interest" description="Disordered" evidence="1">
    <location>
        <begin position="1"/>
        <end position="38"/>
    </location>
</feature>
<reference evidence="2" key="7">
    <citation type="journal article" date="2005" name="Science">
        <title>The Transcriptional Landscape of the Mammalian Genome.</title>
        <authorList>
            <consortium name="The FANTOM Consortium"/>
            <consortium name="Riken Genome Exploration Research Group and Genome Science Group (Genome Network Project Core Group)"/>
        </authorList>
    </citation>
    <scope>NUCLEOTIDE SEQUENCE</scope>
    <source>
        <strain evidence="2">C57BL/6J</strain>
        <tissue evidence="2">Heart</tissue>
    </source>
</reference>
<evidence type="ECO:0000313" key="3">
    <source>
        <dbReference type="MGI" id="MGI:98251"/>
    </source>
</evidence>
<reference evidence="2" key="2">
    <citation type="journal article" date="2000" name="Genome Res.">
        <title>Normalization and subtraction of cap-trapper-selected cDNAs to prepare full-length cDNA libraries for rapid discovery of new genes.</title>
        <authorList>
            <person name="Carninci P."/>
            <person name="Shibata Y."/>
            <person name="Hayatsu N."/>
            <person name="Sugahara Y."/>
            <person name="Shibata K."/>
            <person name="Itoh M."/>
            <person name="Konno H."/>
            <person name="Okazaki Y."/>
            <person name="Muramatsu M."/>
            <person name="Hayashizaki Y."/>
        </authorList>
    </citation>
    <scope>NUCLEOTIDE SEQUENCE</scope>
    <source>
        <strain evidence="2">C57BL/6J</strain>
        <tissue evidence="2">Heart</tissue>
    </source>
</reference>
<accession>Q8C3I3</accession>
<organism evidence="2">
    <name type="scientific">Mus musculus</name>
    <name type="common">Mouse</name>
    <dbReference type="NCBI Taxonomy" id="10090"/>
    <lineage>
        <taxon>Eukaryota</taxon>
        <taxon>Metazoa</taxon>
        <taxon>Chordata</taxon>
        <taxon>Craniata</taxon>
        <taxon>Vertebrata</taxon>
        <taxon>Euteleostomi</taxon>
        <taxon>Mammalia</taxon>
        <taxon>Eutheria</taxon>
        <taxon>Euarchontoglires</taxon>
        <taxon>Glires</taxon>
        <taxon>Rodentia</taxon>
        <taxon>Myomorpha</taxon>
        <taxon>Muroidea</taxon>
        <taxon>Muridae</taxon>
        <taxon>Murinae</taxon>
        <taxon>Mus</taxon>
        <taxon>Mus</taxon>
    </lineage>
</organism>
<dbReference type="GeneID" id="20271"/>
<reference evidence="2" key="6">
    <citation type="submission" date="2002-04" db="EMBL/GenBank/DDBJ databases">
        <authorList>
            <person name="Adachi J."/>
            <person name="Aizawa K."/>
            <person name="Akimura T."/>
            <person name="Arakawa T."/>
            <person name="Bono H."/>
            <person name="Carninci P."/>
            <person name="Fukuda S."/>
            <person name="Furuno M."/>
            <person name="Hanagaki T."/>
            <person name="Hara A."/>
            <person name="Hashizume W."/>
            <person name="Hayashida K."/>
            <person name="Hayatsu N."/>
            <person name="Hiramoto K."/>
            <person name="Hiraoka T."/>
            <person name="Hirozane T."/>
            <person name="Hori F."/>
            <person name="Imotani K."/>
            <person name="Ishii Y."/>
            <person name="Itoh M."/>
            <person name="Kagawa I."/>
            <person name="Kasukawa T."/>
            <person name="Katoh H."/>
            <person name="Kawai J."/>
            <person name="Kojima Y."/>
            <person name="Kondo S."/>
            <person name="Konno H."/>
            <person name="Kouda M."/>
            <person name="Koya S."/>
            <person name="Kurihara C."/>
            <person name="Matsuyama T."/>
            <person name="Miyazaki A."/>
            <person name="Murata M."/>
            <person name="Nakamura M."/>
            <person name="Nishi K."/>
            <person name="Nomura K."/>
            <person name="Numazaki R."/>
            <person name="Ohno M."/>
            <person name="Ohsato N."/>
            <person name="Okazaki Y."/>
            <person name="Saito R."/>
            <person name="Saitoh H."/>
            <person name="Sakai C."/>
            <person name="Sakai K."/>
            <person name="Sakazume N."/>
            <person name="Sano H."/>
            <person name="Sasaki D."/>
            <person name="Shibata K."/>
            <person name="Shinagawa A."/>
            <person name="Shiraki T."/>
            <person name="Sogabe Y."/>
            <person name="Tagami M."/>
            <person name="Tagawa A."/>
            <person name="Takahashi F."/>
            <person name="Takaku-Akahira S."/>
            <person name="Takeda Y."/>
            <person name="Tanaka T."/>
            <person name="Tomaru A."/>
            <person name="Toya T."/>
            <person name="Yasunishi A."/>
            <person name="Muramatsu M."/>
            <person name="Hayashizaki Y."/>
        </authorList>
    </citation>
    <scope>NUCLEOTIDE SEQUENCE</scope>
    <source>
        <strain evidence="2">C57BL/6J</strain>
        <tissue evidence="2">Heart</tissue>
    </source>
</reference>
<sequence length="38" mass="4239">CVTRATSDNLPVRASDYSRSEDLADFPPSPDRDRESIV</sequence>
<dbReference type="KEGG" id="mmu:20271"/>
<reference evidence="2" key="4">
    <citation type="journal article" date="2001" name="Nature">
        <title>Functional annotation of a full-length mouse cDNA collection.</title>
        <authorList>
            <consortium name="The RIKEN Genome Exploration Research Group Phase II Team and the FANTOM Consortium"/>
        </authorList>
    </citation>
    <scope>NUCLEOTIDE SEQUENCE</scope>
    <source>
        <strain evidence="2">C57BL/6J</strain>
        <tissue evidence="2">Heart</tissue>
    </source>
</reference>
<dbReference type="AlphaFoldDB" id="Q8C3I3"/>
<gene>
    <name evidence="3" type="primary">Scn5a</name>
</gene>
<dbReference type="OrthoDB" id="2984333at2759"/>
<reference evidence="2" key="3">
    <citation type="journal article" date="2000" name="Genome Res.">
        <title>RIKEN integrated sequence analysis (RISA) system--384-format sequencing pipeline with 384 multicapillary sequencer.</title>
        <authorList>
            <person name="Shibata K."/>
            <person name="Itoh M."/>
            <person name="Aizawa K."/>
            <person name="Nagaoka S."/>
            <person name="Sasaki N."/>
            <person name="Carninci P."/>
            <person name="Konno H."/>
            <person name="Akiyama J."/>
            <person name="Nishi K."/>
            <person name="Kitsunai T."/>
            <person name="Tashiro H."/>
            <person name="Itoh M."/>
            <person name="Sumi N."/>
            <person name="Ishii Y."/>
            <person name="Nakamura S."/>
            <person name="Hazama M."/>
            <person name="Nishine T."/>
            <person name="Harada A."/>
            <person name="Yamamoto R."/>
            <person name="Matsumoto H."/>
            <person name="Sakaguchi S."/>
            <person name="Ikegami T."/>
            <person name="Kashiwagi K."/>
            <person name="Fujiwake S."/>
            <person name="Inoue K."/>
            <person name="Togawa Y."/>
            <person name="Izawa M."/>
            <person name="Ohara E."/>
            <person name="Watahiki M."/>
            <person name="Yoneda Y."/>
            <person name="Ishikawa T."/>
            <person name="Ozawa K."/>
            <person name="Tanaka T."/>
            <person name="Matsuura S."/>
            <person name="Kawai J."/>
            <person name="Okazaki Y."/>
            <person name="Muramatsu M."/>
            <person name="Inoue Y."/>
            <person name="Kira A."/>
            <person name="Hayashizaki Y."/>
        </authorList>
    </citation>
    <scope>NUCLEOTIDE SEQUENCE</scope>
    <source>
        <strain evidence="2">C57BL/6J</strain>
        <tissue evidence="2">Heart</tissue>
    </source>
</reference>
<proteinExistence type="evidence at transcript level"/>
<dbReference type="BioGRID-ORCS" id="20271">
    <property type="hits" value="2 hits in 78 CRISPR screens"/>
</dbReference>
<dbReference type="RefSeq" id="NP_001240789.1">
    <property type="nucleotide sequence ID" value="NM_001253860.1"/>
</dbReference>
<reference evidence="2" key="1">
    <citation type="journal article" date="1999" name="Methods Enzymol.">
        <title>High-efficiency full-length cDNA cloning.</title>
        <authorList>
            <person name="Carninci P."/>
            <person name="Hayashizaki Y."/>
        </authorList>
    </citation>
    <scope>NUCLEOTIDE SEQUENCE</scope>
    <source>
        <strain evidence="2">C57BL/6J</strain>
        <tissue evidence="2">Heart</tissue>
    </source>
</reference>
<dbReference type="CTD" id="6331"/>
<dbReference type="AGR" id="MGI:98251"/>
<dbReference type="EMBL" id="AK085822">
    <property type="protein sequence ID" value="BAC39544.1"/>
    <property type="molecule type" value="mRNA"/>
</dbReference>